<dbReference type="RefSeq" id="XP_013257682.1">
    <property type="nucleotide sequence ID" value="XM_013402228.1"/>
</dbReference>
<dbReference type="InterPro" id="IPR036291">
    <property type="entry name" value="NAD(P)-bd_dom_sf"/>
</dbReference>
<sequence>MSHRILLTGASGYLGGTLLARWTSVNLPPYERLYALVRTEEQAKSVGQYAAAPEPLIFDIKDEKAVRSAVVDNRITIVYFLVDAFQVDSQRYFIAALAQVKKVTGIDVHFLHTSGAKIFSSHAGAPIDRPLLDTEEELYDIQKAQVPLIPPTQTAINTNNTVIEDATALGVKSYIFVPCIVYGKGEGFGNRISIQTVAIVRAAQATRQMLSVDPGRPTWPVCHVLDNTALYLELLRSILANENPGEGQQGYYLAASGSVAWVDLYAAMATSLAKRGIIDNDSVAPASDKALGDMATALGCTKELVALQLGGMCTFTAKHGSDIGWTPKYAASHILDTADEEVELILAESASS</sequence>
<dbReference type="PANTHER" id="PTHR48079:SF6">
    <property type="entry name" value="NAD(P)-BINDING DOMAIN-CONTAINING PROTEIN-RELATED"/>
    <property type="match status" value="1"/>
</dbReference>
<dbReference type="GeneID" id="25283656"/>
<dbReference type="SUPFAM" id="SSF51735">
    <property type="entry name" value="NAD(P)-binding Rossmann-fold domains"/>
    <property type="match status" value="1"/>
</dbReference>
<accession>A0A072P5U4</accession>
<dbReference type="Gene3D" id="3.40.50.720">
    <property type="entry name" value="NAD(P)-binding Rossmann-like Domain"/>
    <property type="match status" value="1"/>
</dbReference>
<dbReference type="STRING" id="1182545.A0A072P5U4"/>
<gene>
    <name evidence="2" type="ORF">A1O9_08745</name>
</gene>
<keyword evidence="3" id="KW-1185">Reference proteome</keyword>
<dbReference type="GO" id="GO:0004029">
    <property type="term" value="F:aldehyde dehydrogenase (NAD+) activity"/>
    <property type="evidence" value="ECO:0007669"/>
    <property type="project" value="TreeGrafter"/>
</dbReference>
<dbReference type="InterPro" id="IPR051783">
    <property type="entry name" value="NAD(P)-dependent_oxidoreduct"/>
</dbReference>
<evidence type="ECO:0000313" key="2">
    <source>
        <dbReference type="EMBL" id="KEF55092.1"/>
    </source>
</evidence>
<feature type="domain" description="NAD-dependent epimerase/dehydratase" evidence="1">
    <location>
        <begin position="5"/>
        <end position="238"/>
    </location>
</feature>
<dbReference type="Proteomes" id="UP000027920">
    <property type="component" value="Unassembled WGS sequence"/>
</dbReference>
<dbReference type="GO" id="GO:0005737">
    <property type="term" value="C:cytoplasm"/>
    <property type="evidence" value="ECO:0007669"/>
    <property type="project" value="TreeGrafter"/>
</dbReference>
<dbReference type="PANTHER" id="PTHR48079">
    <property type="entry name" value="PROTEIN YEEZ"/>
    <property type="match status" value="1"/>
</dbReference>
<comment type="caution">
    <text evidence="2">The sequence shown here is derived from an EMBL/GenBank/DDBJ whole genome shotgun (WGS) entry which is preliminary data.</text>
</comment>
<dbReference type="EMBL" id="AMGV01000008">
    <property type="protein sequence ID" value="KEF55092.1"/>
    <property type="molecule type" value="Genomic_DNA"/>
</dbReference>
<name>A0A072P5U4_9EURO</name>
<evidence type="ECO:0000313" key="3">
    <source>
        <dbReference type="Proteomes" id="UP000027920"/>
    </source>
</evidence>
<dbReference type="VEuPathDB" id="FungiDB:A1O9_08745"/>
<dbReference type="InterPro" id="IPR001509">
    <property type="entry name" value="Epimerase_deHydtase"/>
</dbReference>
<proteinExistence type="predicted"/>
<dbReference type="AlphaFoldDB" id="A0A072P5U4"/>
<dbReference type="Pfam" id="PF01370">
    <property type="entry name" value="Epimerase"/>
    <property type="match status" value="1"/>
</dbReference>
<organism evidence="2 3">
    <name type="scientific">Exophiala aquamarina CBS 119918</name>
    <dbReference type="NCBI Taxonomy" id="1182545"/>
    <lineage>
        <taxon>Eukaryota</taxon>
        <taxon>Fungi</taxon>
        <taxon>Dikarya</taxon>
        <taxon>Ascomycota</taxon>
        <taxon>Pezizomycotina</taxon>
        <taxon>Eurotiomycetes</taxon>
        <taxon>Chaetothyriomycetidae</taxon>
        <taxon>Chaetothyriales</taxon>
        <taxon>Herpotrichiellaceae</taxon>
        <taxon>Exophiala</taxon>
    </lineage>
</organism>
<evidence type="ECO:0000259" key="1">
    <source>
        <dbReference type="Pfam" id="PF01370"/>
    </source>
</evidence>
<reference evidence="2 3" key="1">
    <citation type="submission" date="2013-03" db="EMBL/GenBank/DDBJ databases">
        <title>The Genome Sequence of Exophiala aquamarina CBS 119918.</title>
        <authorList>
            <consortium name="The Broad Institute Genomics Platform"/>
            <person name="Cuomo C."/>
            <person name="de Hoog S."/>
            <person name="Gorbushina A."/>
            <person name="Walker B."/>
            <person name="Young S.K."/>
            <person name="Zeng Q."/>
            <person name="Gargeya S."/>
            <person name="Fitzgerald M."/>
            <person name="Haas B."/>
            <person name="Abouelleil A."/>
            <person name="Allen A.W."/>
            <person name="Alvarado L."/>
            <person name="Arachchi H.M."/>
            <person name="Berlin A.M."/>
            <person name="Chapman S.B."/>
            <person name="Gainer-Dewar J."/>
            <person name="Goldberg J."/>
            <person name="Griggs A."/>
            <person name="Gujja S."/>
            <person name="Hansen M."/>
            <person name="Howarth C."/>
            <person name="Imamovic A."/>
            <person name="Ireland A."/>
            <person name="Larimer J."/>
            <person name="McCowan C."/>
            <person name="Murphy C."/>
            <person name="Pearson M."/>
            <person name="Poon T.W."/>
            <person name="Priest M."/>
            <person name="Roberts A."/>
            <person name="Saif S."/>
            <person name="Shea T."/>
            <person name="Sisk P."/>
            <person name="Sykes S."/>
            <person name="Wortman J."/>
            <person name="Nusbaum C."/>
            <person name="Birren B."/>
        </authorList>
    </citation>
    <scope>NUCLEOTIDE SEQUENCE [LARGE SCALE GENOMIC DNA]</scope>
    <source>
        <strain evidence="2 3">CBS 119918</strain>
    </source>
</reference>
<dbReference type="OrthoDB" id="10262413at2759"/>
<protein>
    <recommendedName>
        <fullName evidence="1">NAD-dependent epimerase/dehydratase domain-containing protein</fullName>
    </recommendedName>
</protein>
<dbReference type="HOGENOM" id="CLU_007383_12_0_1"/>